<dbReference type="Proteomes" id="UP000790787">
    <property type="component" value="Chromosome 3"/>
</dbReference>
<sequence length="214" mass="24130">MCDASDYVVGAVLGQRKDKIMHPIYYASITLSGAHLNYTVTEKEMLAVMFAFDKFKSYLIGSKGTENQIADHLSRLEGAEKAVEVEEILETFPDEQLLATSLEEVPWYADIGNYLATGIISYDISPVQKKKFFRDCFMYYWDEPYLFRICVDNMIQRCIPEIDQSSILQACHTSAYGGHFGGVRTAAKVLEAGFLLVNSVQDAQLWVKGCDECQ</sequence>
<reference evidence="2" key="2">
    <citation type="submission" date="2025-08" db="UniProtKB">
        <authorList>
            <consortium name="RefSeq"/>
        </authorList>
    </citation>
    <scope>IDENTIFICATION</scope>
    <source>
        <tissue evidence="2">Leaf</tissue>
    </source>
</reference>
<name>A0AC58U6F2_TOBAC</name>
<keyword evidence="1" id="KW-1185">Reference proteome</keyword>
<gene>
    <name evidence="2" type="primary">LOC142179130</name>
</gene>
<dbReference type="RefSeq" id="XP_075105053.1">
    <property type="nucleotide sequence ID" value="XM_075248952.1"/>
</dbReference>
<accession>A0AC58U6F2</accession>
<proteinExistence type="predicted"/>
<evidence type="ECO:0000313" key="2">
    <source>
        <dbReference type="RefSeq" id="XP_075105053.1"/>
    </source>
</evidence>
<protein>
    <submittedName>
        <fullName evidence="2">Uncharacterized protein LOC142179130</fullName>
    </submittedName>
</protein>
<evidence type="ECO:0000313" key="1">
    <source>
        <dbReference type="Proteomes" id="UP000790787"/>
    </source>
</evidence>
<organism evidence="1 2">
    <name type="scientific">Nicotiana tabacum</name>
    <name type="common">Common tobacco</name>
    <dbReference type="NCBI Taxonomy" id="4097"/>
    <lineage>
        <taxon>Eukaryota</taxon>
        <taxon>Viridiplantae</taxon>
        <taxon>Streptophyta</taxon>
        <taxon>Embryophyta</taxon>
        <taxon>Tracheophyta</taxon>
        <taxon>Spermatophyta</taxon>
        <taxon>Magnoliopsida</taxon>
        <taxon>eudicotyledons</taxon>
        <taxon>Gunneridae</taxon>
        <taxon>Pentapetalae</taxon>
        <taxon>asterids</taxon>
        <taxon>lamiids</taxon>
        <taxon>Solanales</taxon>
        <taxon>Solanaceae</taxon>
        <taxon>Nicotianoideae</taxon>
        <taxon>Nicotianeae</taxon>
        <taxon>Nicotiana</taxon>
    </lineage>
</organism>
<reference evidence="1" key="1">
    <citation type="journal article" date="2014" name="Nat. Commun.">
        <title>The tobacco genome sequence and its comparison with those of tomato and potato.</title>
        <authorList>
            <person name="Sierro N."/>
            <person name="Battey J.N."/>
            <person name="Ouadi S."/>
            <person name="Bakaher N."/>
            <person name="Bovet L."/>
            <person name="Willig A."/>
            <person name="Goepfert S."/>
            <person name="Peitsch M.C."/>
            <person name="Ivanov N.V."/>
        </authorList>
    </citation>
    <scope>NUCLEOTIDE SEQUENCE [LARGE SCALE GENOMIC DNA]</scope>
</reference>